<accession>A0A8J2NUL9</accession>
<sequence>MASKDPYMDAFIRALGAVGHPPQPEYKG</sequence>
<comment type="caution">
    <text evidence="1">The sequence shown here is derived from an EMBL/GenBank/DDBJ whole genome shotgun (WGS) entry which is preliminary data.</text>
</comment>
<reference evidence="1" key="1">
    <citation type="submission" date="2021-06" db="EMBL/GenBank/DDBJ databases">
        <authorList>
            <person name="Hodson N. C."/>
            <person name="Mongue J. A."/>
            <person name="Jaron S. K."/>
        </authorList>
    </citation>
    <scope>NUCLEOTIDE SEQUENCE</scope>
</reference>
<organism evidence="1 2">
    <name type="scientific">Allacma fusca</name>
    <dbReference type="NCBI Taxonomy" id="39272"/>
    <lineage>
        <taxon>Eukaryota</taxon>
        <taxon>Metazoa</taxon>
        <taxon>Ecdysozoa</taxon>
        <taxon>Arthropoda</taxon>
        <taxon>Hexapoda</taxon>
        <taxon>Collembola</taxon>
        <taxon>Symphypleona</taxon>
        <taxon>Sminthuridae</taxon>
        <taxon>Allacma</taxon>
    </lineage>
</organism>
<feature type="non-terminal residue" evidence="1">
    <location>
        <position position="28"/>
    </location>
</feature>
<gene>
    <name evidence="1" type="ORF">AFUS01_LOCUS4376</name>
</gene>
<dbReference type="AlphaFoldDB" id="A0A8J2NUL9"/>
<evidence type="ECO:0000313" key="1">
    <source>
        <dbReference type="EMBL" id="CAG7701985.1"/>
    </source>
</evidence>
<keyword evidence="2" id="KW-1185">Reference proteome</keyword>
<evidence type="ECO:0000313" key="2">
    <source>
        <dbReference type="Proteomes" id="UP000708208"/>
    </source>
</evidence>
<dbReference type="EMBL" id="CAJVCH010027245">
    <property type="protein sequence ID" value="CAG7701985.1"/>
    <property type="molecule type" value="Genomic_DNA"/>
</dbReference>
<protein>
    <submittedName>
        <fullName evidence="1">Uncharacterized protein</fullName>
    </submittedName>
</protein>
<dbReference type="Proteomes" id="UP000708208">
    <property type="component" value="Unassembled WGS sequence"/>
</dbReference>
<name>A0A8J2NUL9_9HEXA</name>
<proteinExistence type="predicted"/>